<keyword evidence="1" id="KW-1133">Transmembrane helix</keyword>
<keyword evidence="3" id="KW-1185">Reference proteome</keyword>
<comment type="caution">
    <text evidence="2">The sequence shown here is derived from an EMBL/GenBank/DDBJ whole genome shotgun (WGS) entry which is preliminary data.</text>
</comment>
<evidence type="ECO:0000313" key="2">
    <source>
        <dbReference type="EMBL" id="KUH59075.1"/>
    </source>
</evidence>
<evidence type="ECO:0000256" key="1">
    <source>
        <dbReference type="SAM" id="Phobius"/>
    </source>
</evidence>
<accession>A0A100YWN6</accession>
<dbReference type="Proteomes" id="UP000054078">
    <property type="component" value="Unassembled WGS sequence"/>
</dbReference>
<protein>
    <recommendedName>
        <fullName evidence="4">Cell envelope-related transcriptional attenuator domain-containing protein</fullName>
    </recommendedName>
</protein>
<dbReference type="PROSITE" id="PS51257">
    <property type="entry name" value="PROKAR_LIPOPROTEIN"/>
    <property type="match status" value="1"/>
</dbReference>
<feature type="transmembrane region" description="Helical" evidence="1">
    <location>
        <begin position="21"/>
        <end position="43"/>
    </location>
</feature>
<dbReference type="STRING" id="1299998.AUL39_01700"/>
<dbReference type="Gene3D" id="3.40.630.190">
    <property type="entry name" value="LCP protein"/>
    <property type="match status" value="1"/>
</dbReference>
<sequence>MAKQRERFERTDVPRDNPHRNLIAGIVLVVVFVACGIVVSTAWKRAQAQSHLGDSSLSSSVSKTSSVSDLGYTVSSDTFMGILLLTTDNLDASETGGANLSSAELLVYDETVATGKLVSIPTDTKVSYNGQDTTLAELFNSTGAAACVSPLSTAANLPVTHVIVSTSAVWDEVRSLAGVGVNSLISRATEFLSSIRTDMSSQEILDLAEKVQSAGTDGLSKVDAPMVDETTTDESGNAVSTGYRVIDQASLGLAVGTLVSNEG</sequence>
<dbReference type="EMBL" id="LOJF01000001">
    <property type="protein sequence ID" value="KUH59075.1"/>
    <property type="molecule type" value="Genomic_DNA"/>
</dbReference>
<organism evidence="2 3">
    <name type="scientific">Tractidigestivibacter scatoligenes</name>
    <name type="common">Olsenella scatoligenes</name>
    <dbReference type="NCBI Taxonomy" id="1299998"/>
    <lineage>
        <taxon>Bacteria</taxon>
        <taxon>Bacillati</taxon>
        <taxon>Actinomycetota</taxon>
        <taxon>Coriobacteriia</taxon>
        <taxon>Coriobacteriales</taxon>
        <taxon>Atopobiaceae</taxon>
        <taxon>Tractidigestivibacter</taxon>
    </lineage>
</organism>
<dbReference type="AlphaFoldDB" id="A0A100YWN6"/>
<proteinExistence type="predicted"/>
<evidence type="ECO:0008006" key="4">
    <source>
        <dbReference type="Google" id="ProtNLM"/>
    </source>
</evidence>
<dbReference type="RefSeq" id="WP_059052960.1">
    <property type="nucleotide sequence ID" value="NZ_LOJF01000001.1"/>
</dbReference>
<gene>
    <name evidence="2" type="ORF">AUL39_01700</name>
</gene>
<reference evidence="2 3" key="1">
    <citation type="submission" date="2015-12" db="EMBL/GenBank/DDBJ databases">
        <title>Draft Genome Sequence of Olsenella scatoligenes SK9K4T; a Producer of 3-Methylindole- (skatole) and 4-Methylphenol- (p-cresol) Isolated from Pig Feces.</title>
        <authorList>
            <person name="Li X."/>
            <person name="Borg B."/>
            <person name="Canibe N."/>
        </authorList>
    </citation>
    <scope>NUCLEOTIDE SEQUENCE [LARGE SCALE GENOMIC DNA]</scope>
    <source>
        <strain evidence="2 3">SK9K4</strain>
    </source>
</reference>
<keyword evidence="1" id="KW-0472">Membrane</keyword>
<dbReference type="OrthoDB" id="3186276at2"/>
<keyword evidence="1" id="KW-0812">Transmembrane</keyword>
<name>A0A100YWN6_TRASO</name>
<evidence type="ECO:0000313" key="3">
    <source>
        <dbReference type="Proteomes" id="UP000054078"/>
    </source>
</evidence>